<keyword evidence="2" id="KW-1185">Reference proteome</keyword>
<accession>A0A366IKX7</accession>
<evidence type="ECO:0000313" key="1">
    <source>
        <dbReference type="EMBL" id="RBP73087.1"/>
    </source>
</evidence>
<dbReference type="EMBL" id="QNSB01000003">
    <property type="protein sequence ID" value="RBP73087.1"/>
    <property type="molecule type" value="Genomic_DNA"/>
</dbReference>
<dbReference type="AlphaFoldDB" id="A0A366IKX7"/>
<evidence type="ECO:0000313" key="2">
    <source>
        <dbReference type="Proteomes" id="UP000253509"/>
    </source>
</evidence>
<sequence length="108" mass="11525">MGKLKYTPNRNGVRELAQSDGVGNACYQAGKAVEAAARAVPLPSASARQATSYRNSFGTERADVTMATTGEKRAGAIVYNDHRLERIFGGKSRALYSAIQAIDGMEIT</sequence>
<gene>
    <name evidence="1" type="ORF">DFO65_103385</name>
</gene>
<reference evidence="1 2" key="1">
    <citation type="submission" date="2018-06" db="EMBL/GenBank/DDBJ databases">
        <title>Freshwater and sediment microbial communities from various areas in North America, analyzing microbe dynamics in response to fracking.</title>
        <authorList>
            <person name="Lamendella R."/>
        </authorList>
    </citation>
    <scope>NUCLEOTIDE SEQUENCE [LARGE SCALE GENOMIC DNA]</scope>
    <source>
        <strain evidence="1 2">3b_TX</strain>
    </source>
</reference>
<dbReference type="RefSeq" id="WP_147233280.1">
    <property type="nucleotide sequence ID" value="NZ_QNSB01000003.1"/>
</dbReference>
<proteinExistence type="predicted"/>
<protein>
    <submittedName>
        <fullName evidence="1">Uncharacterized protein</fullName>
    </submittedName>
</protein>
<dbReference type="Proteomes" id="UP000253509">
    <property type="component" value="Unassembled WGS sequence"/>
</dbReference>
<comment type="caution">
    <text evidence="1">The sequence shown here is derived from an EMBL/GenBank/DDBJ whole genome shotgun (WGS) entry which is preliminary data.</text>
</comment>
<name>A0A366IKX7_9MICO</name>
<organism evidence="1 2">
    <name type="scientific">Brevibacterium celere</name>
    <dbReference type="NCBI Taxonomy" id="225845"/>
    <lineage>
        <taxon>Bacteria</taxon>
        <taxon>Bacillati</taxon>
        <taxon>Actinomycetota</taxon>
        <taxon>Actinomycetes</taxon>
        <taxon>Micrococcales</taxon>
        <taxon>Brevibacteriaceae</taxon>
        <taxon>Brevibacterium</taxon>
    </lineage>
</organism>